<keyword evidence="3" id="KW-1185">Reference proteome</keyword>
<evidence type="ECO:0000313" key="2">
    <source>
        <dbReference type="EMBL" id="KAA2252180.1"/>
    </source>
</evidence>
<dbReference type="OrthoDB" id="4120491at2"/>
<dbReference type="InterPro" id="IPR029044">
    <property type="entry name" value="Nucleotide-diphossugar_trans"/>
</dbReference>
<proteinExistence type="predicted"/>
<name>A0A5B2WN26_9PSEU</name>
<sequence>MPTNATSPRTVSVVIPAHHRKVELRRTLRSLTVQSLPQDRFEVIVVDDGSPEGMHRESVAALEKFASSRYLRHDTAKGVSAARNAGAAHATGDLLVFLDVDCMAHPDCLQAHLDAQQGEPIAACGYVYGRELTPAIWDLRLGTDWDLDDPAGTFARAADTPAFADPLGLVLNPPLPTDWAFFWTHNVSIPRRVFEACGGFLEDFEIKGVEDLEIGLRLQRDDVPTIFLDAARALHQPHSRGRHDDLQRDRRNDLLLLRRHPDPDVEAVCSFDIVNARDLVPQLESFANRLDRSAIDVAGITALPATLAEARAANRVLLLGAADGWPADLDTPDRVVSPLEKPGEPDRLPFLGTRLPFDHGHFDIAIVTDYWRLLPERTLCRILEELLRCSTTVFVLADVASAPAAEPDPVLSAALDRHDRPFWEFTVALRRELHQFELTEREAAPTGARAYLVTAVDWPTTRLP</sequence>
<dbReference type="Gene3D" id="3.90.550.10">
    <property type="entry name" value="Spore Coat Polysaccharide Biosynthesis Protein SpsA, Chain A"/>
    <property type="match status" value="1"/>
</dbReference>
<dbReference type="GO" id="GO:0016740">
    <property type="term" value="F:transferase activity"/>
    <property type="evidence" value="ECO:0007669"/>
    <property type="project" value="UniProtKB-KW"/>
</dbReference>
<keyword evidence="2" id="KW-0808">Transferase</keyword>
<dbReference type="Pfam" id="PF00535">
    <property type="entry name" value="Glycos_transf_2"/>
    <property type="match status" value="1"/>
</dbReference>
<organism evidence="2 3">
    <name type="scientific">Solihabitans fulvus</name>
    <dbReference type="NCBI Taxonomy" id="1892852"/>
    <lineage>
        <taxon>Bacteria</taxon>
        <taxon>Bacillati</taxon>
        <taxon>Actinomycetota</taxon>
        <taxon>Actinomycetes</taxon>
        <taxon>Pseudonocardiales</taxon>
        <taxon>Pseudonocardiaceae</taxon>
        <taxon>Solihabitans</taxon>
    </lineage>
</organism>
<dbReference type="InterPro" id="IPR001173">
    <property type="entry name" value="Glyco_trans_2-like"/>
</dbReference>
<gene>
    <name evidence="2" type="ORF">F0L68_36160</name>
</gene>
<accession>A0A5B2WN26</accession>
<reference evidence="2 3" key="1">
    <citation type="submission" date="2019-09" db="EMBL/GenBank/DDBJ databases">
        <title>Goodfellowia gen. nov., a new genus of the Pseudonocardineae related to Actinoalloteichus, containing Goodfellowia coeruleoviolacea gen. nov., comb. nov. gen. nov., comb. nov.</title>
        <authorList>
            <person name="Labeda D."/>
        </authorList>
    </citation>
    <scope>NUCLEOTIDE SEQUENCE [LARGE SCALE GENOMIC DNA]</scope>
    <source>
        <strain evidence="2 3">AN110305</strain>
    </source>
</reference>
<feature type="domain" description="Glycosyltransferase 2-like" evidence="1">
    <location>
        <begin position="12"/>
        <end position="139"/>
    </location>
</feature>
<protein>
    <submittedName>
        <fullName evidence="2">Glycosyltransferase</fullName>
    </submittedName>
</protein>
<dbReference type="PANTHER" id="PTHR43685:SF3">
    <property type="entry name" value="SLR2126 PROTEIN"/>
    <property type="match status" value="1"/>
</dbReference>
<dbReference type="AlphaFoldDB" id="A0A5B2WN26"/>
<dbReference type="Proteomes" id="UP000323454">
    <property type="component" value="Unassembled WGS sequence"/>
</dbReference>
<evidence type="ECO:0000313" key="3">
    <source>
        <dbReference type="Proteomes" id="UP000323454"/>
    </source>
</evidence>
<dbReference type="PANTHER" id="PTHR43685">
    <property type="entry name" value="GLYCOSYLTRANSFERASE"/>
    <property type="match status" value="1"/>
</dbReference>
<dbReference type="CDD" id="cd00761">
    <property type="entry name" value="Glyco_tranf_GTA_type"/>
    <property type="match status" value="1"/>
</dbReference>
<reference evidence="2 3" key="2">
    <citation type="submission" date="2019-09" db="EMBL/GenBank/DDBJ databases">
        <authorList>
            <person name="Jin C."/>
        </authorList>
    </citation>
    <scope>NUCLEOTIDE SEQUENCE [LARGE SCALE GENOMIC DNA]</scope>
    <source>
        <strain evidence="2 3">AN110305</strain>
    </source>
</reference>
<comment type="caution">
    <text evidence="2">The sequence shown here is derived from an EMBL/GenBank/DDBJ whole genome shotgun (WGS) entry which is preliminary data.</text>
</comment>
<dbReference type="SUPFAM" id="SSF53448">
    <property type="entry name" value="Nucleotide-diphospho-sugar transferases"/>
    <property type="match status" value="1"/>
</dbReference>
<dbReference type="InterPro" id="IPR050834">
    <property type="entry name" value="Glycosyltransf_2"/>
</dbReference>
<dbReference type="RefSeq" id="WP_149854410.1">
    <property type="nucleotide sequence ID" value="NZ_VUOB01000076.1"/>
</dbReference>
<dbReference type="EMBL" id="VUOB01000076">
    <property type="protein sequence ID" value="KAA2252180.1"/>
    <property type="molecule type" value="Genomic_DNA"/>
</dbReference>
<evidence type="ECO:0000259" key="1">
    <source>
        <dbReference type="Pfam" id="PF00535"/>
    </source>
</evidence>